<sequence length="103" mass="11187">QQQPTKRCTMSTSLAAAAEAARTPIIYHMCPQSAWDEVKHEPTGTYVPEGFDKVGFIHCTSIATGLLNVANHFYKGSKEAWICLEIDAAACAPAKVIWEPPAP</sequence>
<proteinExistence type="predicted"/>
<protein>
    <recommendedName>
        <fullName evidence="3">DUF952 domain-containing protein</fullName>
    </recommendedName>
</protein>
<accession>A0A813ILN3</accession>
<dbReference type="Gene3D" id="3.20.170.20">
    <property type="entry name" value="Protein of unknown function DUF952"/>
    <property type="match status" value="1"/>
</dbReference>
<feature type="non-terminal residue" evidence="1">
    <location>
        <position position="1"/>
    </location>
</feature>
<dbReference type="Pfam" id="PF06108">
    <property type="entry name" value="DUF952"/>
    <property type="match status" value="1"/>
</dbReference>
<dbReference type="InterPro" id="IPR009297">
    <property type="entry name" value="DUF952"/>
</dbReference>
<dbReference type="AlphaFoldDB" id="A0A813ILN3"/>
<dbReference type="SUPFAM" id="SSF56399">
    <property type="entry name" value="ADP-ribosylation"/>
    <property type="match status" value="1"/>
</dbReference>
<organism evidence="1 2">
    <name type="scientific">Polarella glacialis</name>
    <name type="common">Dinoflagellate</name>
    <dbReference type="NCBI Taxonomy" id="89957"/>
    <lineage>
        <taxon>Eukaryota</taxon>
        <taxon>Sar</taxon>
        <taxon>Alveolata</taxon>
        <taxon>Dinophyceae</taxon>
        <taxon>Suessiales</taxon>
        <taxon>Suessiaceae</taxon>
        <taxon>Polarella</taxon>
    </lineage>
</organism>
<reference evidence="1" key="1">
    <citation type="submission" date="2021-02" db="EMBL/GenBank/DDBJ databases">
        <authorList>
            <person name="Dougan E. K."/>
            <person name="Rhodes N."/>
            <person name="Thang M."/>
            <person name="Chan C."/>
        </authorList>
    </citation>
    <scope>NUCLEOTIDE SEQUENCE</scope>
</reference>
<evidence type="ECO:0000313" key="2">
    <source>
        <dbReference type="Proteomes" id="UP000626109"/>
    </source>
</evidence>
<comment type="caution">
    <text evidence="1">The sequence shown here is derived from an EMBL/GenBank/DDBJ whole genome shotgun (WGS) entry which is preliminary data.</text>
</comment>
<dbReference type="EMBL" id="CAJNNW010009731">
    <property type="protein sequence ID" value="CAE8651215.1"/>
    <property type="molecule type" value="Genomic_DNA"/>
</dbReference>
<gene>
    <name evidence="1" type="ORF">PGLA2088_LOCUS8940</name>
</gene>
<dbReference type="Proteomes" id="UP000626109">
    <property type="component" value="Unassembled WGS sequence"/>
</dbReference>
<evidence type="ECO:0000313" key="1">
    <source>
        <dbReference type="EMBL" id="CAE8651215.1"/>
    </source>
</evidence>
<name>A0A813ILN3_POLGL</name>
<evidence type="ECO:0008006" key="3">
    <source>
        <dbReference type="Google" id="ProtNLM"/>
    </source>
</evidence>
<feature type="non-terminal residue" evidence="1">
    <location>
        <position position="103"/>
    </location>
</feature>